<dbReference type="EMBL" id="MAXA01000214">
    <property type="protein sequence ID" value="OHV28080.1"/>
    <property type="molecule type" value="Genomic_DNA"/>
</dbReference>
<evidence type="ECO:0008006" key="4">
    <source>
        <dbReference type="Google" id="ProtNLM"/>
    </source>
</evidence>
<feature type="compositionally biased region" description="Low complexity" evidence="1">
    <location>
        <begin position="9"/>
        <end position="24"/>
    </location>
</feature>
<accession>A0A1S1Q282</accession>
<dbReference type="Proteomes" id="UP000179769">
    <property type="component" value="Unassembled WGS sequence"/>
</dbReference>
<dbReference type="InterPro" id="IPR021391">
    <property type="entry name" value="DUF3027"/>
</dbReference>
<evidence type="ECO:0000256" key="1">
    <source>
        <dbReference type="SAM" id="MobiDB-lite"/>
    </source>
</evidence>
<dbReference type="Pfam" id="PF11228">
    <property type="entry name" value="DUF3027"/>
    <property type="match status" value="1"/>
</dbReference>
<gene>
    <name evidence="2" type="ORF">BBK14_18255</name>
</gene>
<reference evidence="3" key="1">
    <citation type="submission" date="2016-07" db="EMBL/GenBank/DDBJ databases">
        <title>Frankia sp. NRRL B-16219 Genome sequencing.</title>
        <authorList>
            <person name="Ghodhbane-Gtari F."/>
            <person name="Swanson E."/>
            <person name="Gueddou A."/>
            <person name="Louati M."/>
            <person name="Nouioui I."/>
            <person name="Hezbri K."/>
            <person name="Abebe-Akele F."/>
            <person name="Simpson S."/>
            <person name="Morris K."/>
            <person name="Thomas K."/>
            <person name="Gtari M."/>
            <person name="Tisa L.S."/>
        </authorList>
    </citation>
    <scope>NUCLEOTIDE SEQUENCE [LARGE SCALE GENOMIC DNA]</scope>
    <source>
        <strain evidence="3">NRRL B-16219</strain>
    </source>
</reference>
<dbReference type="AlphaFoldDB" id="A0A1S1Q282"/>
<feature type="compositionally biased region" description="Basic residues" evidence="1">
    <location>
        <begin position="49"/>
        <end position="59"/>
    </location>
</feature>
<feature type="compositionally biased region" description="Low complexity" evidence="1">
    <location>
        <begin position="74"/>
        <end position="84"/>
    </location>
</feature>
<keyword evidence="3" id="KW-1185">Reference proteome</keyword>
<dbReference type="OrthoDB" id="3210158at2"/>
<organism evidence="2 3">
    <name type="scientific">Parafrankia soli</name>
    <dbReference type="NCBI Taxonomy" id="2599596"/>
    <lineage>
        <taxon>Bacteria</taxon>
        <taxon>Bacillati</taxon>
        <taxon>Actinomycetota</taxon>
        <taxon>Actinomycetes</taxon>
        <taxon>Frankiales</taxon>
        <taxon>Frankiaceae</taxon>
        <taxon>Parafrankia</taxon>
    </lineage>
</organism>
<feature type="region of interest" description="Disordered" evidence="1">
    <location>
        <begin position="366"/>
        <end position="421"/>
    </location>
</feature>
<feature type="region of interest" description="Disordered" evidence="1">
    <location>
        <begin position="1"/>
        <end position="130"/>
    </location>
</feature>
<evidence type="ECO:0000313" key="2">
    <source>
        <dbReference type="EMBL" id="OHV28080.1"/>
    </source>
</evidence>
<evidence type="ECO:0000313" key="3">
    <source>
        <dbReference type="Proteomes" id="UP000179769"/>
    </source>
</evidence>
<protein>
    <recommendedName>
        <fullName evidence="4">DUF3027 domain-containing protein</fullName>
    </recommendedName>
</protein>
<comment type="caution">
    <text evidence="2">The sequence shown here is derived from an EMBL/GenBank/DDBJ whole genome shotgun (WGS) entry which is preliminary data.</text>
</comment>
<proteinExistence type="predicted"/>
<feature type="compositionally biased region" description="Pro residues" evidence="1">
    <location>
        <begin position="86"/>
        <end position="97"/>
    </location>
</feature>
<name>A0A1S1Q282_9ACTN</name>
<sequence>MEALEVRSESAGARGSRGSSDGAGVPPAGTATDHSEATAPSPADEKPRRPVRRSSRRTRAAAAEPTPPTPPDAPASAADASGDPPAGGPPAGDPPAGGPADASVDVPAGAVSGHESAVPGTSEPETPAPAARARIARTGRLLREPVLDAVCAGAVDLARAAAEEEADSPAEVGRHLGVEAEAERLVLHRFECLSRAYVGWTWTVVVARASRIRKATVNDVILTPGEGAVLAPAWVPWSERLRPGDVGVGDLLPTAVDDPRLALRASDAEEIDDPEAWMGLGIGRPRMLSTFGREEAAERWYGGDSGPDASIAKVAPAACLTCGFHVRLVGALGRLFGVCANELAPDDGRVTAVDHGCGAHSEALIAPSAHPESVPFDEDPSDLTPTDIELVGVAAHSPGSVPDQPPGTADADAGPEPYGHS</sequence>